<gene>
    <name evidence="2" type="ORF">BsIDN1_68430</name>
</gene>
<evidence type="ECO:0000313" key="2">
    <source>
        <dbReference type="EMBL" id="BBP93225.1"/>
    </source>
</evidence>
<proteinExistence type="predicted"/>
<feature type="region of interest" description="Disordered" evidence="1">
    <location>
        <begin position="23"/>
        <end position="54"/>
    </location>
</feature>
<evidence type="ECO:0000313" key="3">
    <source>
        <dbReference type="Proteomes" id="UP000464658"/>
    </source>
</evidence>
<dbReference type="EMBL" id="AP021906">
    <property type="protein sequence ID" value="BBP93225.1"/>
    <property type="molecule type" value="Genomic_DNA"/>
</dbReference>
<accession>A0A5S9MKC3</accession>
<reference evidence="2 3" key="1">
    <citation type="submission" date="2019-12" db="EMBL/GenBank/DDBJ databases">
        <title>Full genome sequence of a Bacillus safensis strain isolated from commercially available natto in Indonesia.</title>
        <authorList>
            <person name="Yoshida M."/>
            <person name="Uomi M."/>
            <person name="Waturangi D."/>
            <person name="Ekaputri J.J."/>
            <person name="Setiamarga D.H.E."/>
        </authorList>
    </citation>
    <scope>NUCLEOTIDE SEQUENCE [LARGE SCALE GENOMIC DNA]</scope>
    <source>
        <strain evidence="2 3">IDN1</strain>
    </source>
</reference>
<protein>
    <submittedName>
        <fullName evidence="2">Uncharacterized protein</fullName>
    </submittedName>
</protein>
<dbReference type="Proteomes" id="UP000464658">
    <property type="component" value="Chromosome"/>
</dbReference>
<evidence type="ECO:0000256" key="1">
    <source>
        <dbReference type="SAM" id="MobiDB-lite"/>
    </source>
</evidence>
<organism evidence="2 3">
    <name type="scientific">Bacillus safensis</name>
    <dbReference type="NCBI Taxonomy" id="561879"/>
    <lineage>
        <taxon>Bacteria</taxon>
        <taxon>Bacillati</taxon>
        <taxon>Bacillota</taxon>
        <taxon>Bacilli</taxon>
        <taxon>Bacillales</taxon>
        <taxon>Bacillaceae</taxon>
        <taxon>Bacillus</taxon>
    </lineage>
</organism>
<sequence length="54" mass="6062">MNEENMYADDDWSYAAAHFGLYGNEGAGGGSQQVIKEEKGPLQTKDIQQKKKRQ</sequence>
<dbReference type="AlphaFoldDB" id="A0A5S9MKC3"/>
<name>A0A5S9MKC3_BACIA</name>